<evidence type="ECO:0000313" key="4">
    <source>
        <dbReference type="Ensembl" id="ENSACAP00000032322.1"/>
    </source>
</evidence>
<reference evidence="4" key="2">
    <citation type="submission" date="2025-08" db="UniProtKB">
        <authorList>
            <consortium name="Ensembl"/>
        </authorList>
    </citation>
    <scope>IDENTIFICATION</scope>
</reference>
<proteinExistence type="predicted"/>
<dbReference type="SUPFAM" id="SSF47353">
    <property type="entry name" value="Retrovirus capsid dimerization domain-like"/>
    <property type="match status" value="1"/>
</dbReference>
<sequence length="284" mass="33084">MEESDPMATESRGRLENGEREADSVQAAPMKNFPKRDVPLQVKKETEELWEAQLQTFLKTMDPPHSGANPPQFLEPMFEEDTKEFQTSINEITNQWPRREWASEHLLREASQPNGDLDSSMNMEKLVSEDAVSSEVRRQRFRLFCYEAVKGPREVCKQLWNLGHQWLKPKRCSKDQILEALILEQFLTVLPREMQSWVMERSPDFCSQAVGMAEDFLQRLEEPEKWGKEEPKMVLESFASTPKSEQEPHDPIQAQLSVEAKQEGDEESNFFGKYLPIFFKKNNN</sequence>
<organism evidence="4 5">
    <name type="scientific">Anolis carolinensis</name>
    <name type="common">Green anole</name>
    <name type="synonym">American chameleon</name>
    <dbReference type="NCBI Taxonomy" id="28377"/>
    <lineage>
        <taxon>Eukaryota</taxon>
        <taxon>Metazoa</taxon>
        <taxon>Chordata</taxon>
        <taxon>Craniata</taxon>
        <taxon>Vertebrata</taxon>
        <taxon>Euteleostomi</taxon>
        <taxon>Lepidosauria</taxon>
        <taxon>Squamata</taxon>
        <taxon>Bifurcata</taxon>
        <taxon>Unidentata</taxon>
        <taxon>Episquamata</taxon>
        <taxon>Toxicofera</taxon>
        <taxon>Iguania</taxon>
        <taxon>Dactyloidae</taxon>
        <taxon>Anolis</taxon>
    </lineage>
</organism>
<keyword evidence="5" id="KW-1185">Reference proteome</keyword>
<dbReference type="AlphaFoldDB" id="A0A803TAT2"/>
<dbReference type="Proteomes" id="UP000001646">
    <property type="component" value="Chromosome 2"/>
</dbReference>
<feature type="compositionally biased region" description="Basic and acidic residues" evidence="2">
    <location>
        <begin position="11"/>
        <end position="23"/>
    </location>
</feature>
<name>A0A803TAT2_ANOCA</name>
<keyword evidence="1" id="KW-0539">Nucleus</keyword>
<accession>A0A803TAT2</accession>
<dbReference type="CDD" id="cd07936">
    <property type="entry name" value="SCAN"/>
    <property type="match status" value="1"/>
</dbReference>
<dbReference type="Gene3D" id="1.10.4020.10">
    <property type="entry name" value="DNA breaking-rejoining enzymes"/>
    <property type="match status" value="1"/>
</dbReference>
<dbReference type="PROSITE" id="PS50804">
    <property type="entry name" value="SCAN_BOX"/>
    <property type="match status" value="1"/>
</dbReference>
<evidence type="ECO:0000256" key="1">
    <source>
        <dbReference type="ARBA" id="ARBA00023242"/>
    </source>
</evidence>
<dbReference type="SMART" id="SM00431">
    <property type="entry name" value="SCAN"/>
    <property type="match status" value="1"/>
</dbReference>
<reference evidence="4" key="3">
    <citation type="submission" date="2025-09" db="UniProtKB">
        <authorList>
            <consortium name="Ensembl"/>
        </authorList>
    </citation>
    <scope>IDENTIFICATION</scope>
</reference>
<feature type="region of interest" description="Disordered" evidence="2">
    <location>
        <begin position="1"/>
        <end position="38"/>
    </location>
</feature>
<reference evidence="4 5" key="1">
    <citation type="submission" date="2009-12" db="EMBL/GenBank/DDBJ databases">
        <title>The Genome Sequence of Anolis carolinensis (Green Anole Lizard).</title>
        <authorList>
            <consortium name="The Genome Sequencing Platform"/>
            <person name="Di Palma F."/>
            <person name="Alfoldi J."/>
            <person name="Heiman D."/>
            <person name="Young S."/>
            <person name="Grabherr M."/>
            <person name="Johnson J."/>
            <person name="Lander E.S."/>
            <person name="Lindblad-Toh K."/>
        </authorList>
    </citation>
    <scope>NUCLEOTIDE SEQUENCE [LARGE SCALE GENOMIC DNA]</scope>
    <source>
        <strain evidence="4 5">JBL SC #1</strain>
    </source>
</reference>
<evidence type="ECO:0000256" key="2">
    <source>
        <dbReference type="SAM" id="MobiDB-lite"/>
    </source>
</evidence>
<dbReference type="InterPro" id="IPR038269">
    <property type="entry name" value="SCAN_sf"/>
</dbReference>
<dbReference type="GeneTree" id="ENSGT00940000154715"/>
<dbReference type="FunFam" id="1.10.4020.10:FF:000001">
    <property type="entry name" value="zinc finger protein 263 isoform X1"/>
    <property type="match status" value="1"/>
</dbReference>
<dbReference type="Ensembl" id="ENSACAT00000057761.1">
    <property type="protein sequence ID" value="ENSACAP00000032322.1"/>
    <property type="gene ID" value="ENSACAG00000029589.2"/>
</dbReference>
<dbReference type="Bgee" id="ENSACAG00000029589">
    <property type="expression patterns" value="Expressed in dewlap and 12 other cell types or tissues"/>
</dbReference>
<dbReference type="PANTHER" id="PTHR45935:SF15">
    <property type="entry name" value="SCAN BOX DOMAIN-CONTAINING PROTEIN"/>
    <property type="match status" value="1"/>
</dbReference>
<dbReference type="PANTHER" id="PTHR45935">
    <property type="entry name" value="PROTEIN ZBED8-RELATED"/>
    <property type="match status" value="1"/>
</dbReference>
<feature type="domain" description="SCAN box" evidence="3">
    <location>
        <begin position="138"/>
        <end position="219"/>
    </location>
</feature>
<evidence type="ECO:0000313" key="5">
    <source>
        <dbReference type="Proteomes" id="UP000001646"/>
    </source>
</evidence>
<dbReference type="Pfam" id="PF02023">
    <property type="entry name" value="SCAN"/>
    <property type="match status" value="1"/>
</dbReference>
<evidence type="ECO:0000259" key="3">
    <source>
        <dbReference type="PROSITE" id="PS50804"/>
    </source>
</evidence>
<dbReference type="InterPro" id="IPR003309">
    <property type="entry name" value="SCAN_dom"/>
</dbReference>
<dbReference type="InterPro" id="IPR050916">
    <property type="entry name" value="SCAN-C2H2_zinc_finger"/>
</dbReference>
<protein>
    <recommendedName>
        <fullName evidence="3">SCAN box domain-containing protein</fullName>
    </recommendedName>
</protein>